<keyword evidence="3" id="KW-1185">Reference proteome</keyword>
<sequence length="180" mass="20233">MDFVKEKVDAFHRTWIFTCRVCNIVSVIMSKNREIKDTFMQIKGIAVHSILATEGGFSQLREFSAGVDMNCMSNKTFLKHMKKVSEAIHDAALQSMLNAAEEEIDVAIQDGNVDSDGVSMCTVVFNGASIGFKTQKVLCIGDKNRYCSICASCQNAKQTPPSHMCFLDWKKVRLEWKHIL</sequence>
<evidence type="ECO:0000259" key="1">
    <source>
        <dbReference type="Pfam" id="PF20700"/>
    </source>
</evidence>
<dbReference type="Proteomes" id="UP001159363">
    <property type="component" value="Chromosome 6"/>
</dbReference>
<protein>
    <recommendedName>
        <fullName evidence="1">Mutator-like transposase domain-containing protein</fullName>
    </recommendedName>
</protein>
<comment type="caution">
    <text evidence="2">The sequence shown here is derived from an EMBL/GenBank/DDBJ whole genome shotgun (WGS) entry which is preliminary data.</text>
</comment>
<reference evidence="2 3" key="1">
    <citation type="submission" date="2023-02" db="EMBL/GenBank/DDBJ databases">
        <title>LHISI_Scaffold_Assembly.</title>
        <authorList>
            <person name="Stuart O.P."/>
            <person name="Cleave R."/>
            <person name="Magrath M.J.L."/>
            <person name="Mikheyev A.S."/>
        </authorList>
    </citation>
    <scope>NUCLEOTIDE SEQUENCE [LARGE SCALE GENOMIC DNA]</scope>
    <source>
        <strain evidence="2">Daus_M_001</strain>
        <tissue evidence="2">Leg muscle</tissue>
    </source>
</reference>
<dbReference type="InterPro" id="IPR049012">
    <property type="entry name" value="Mutator_transp_dom"/>
</dbReference>
<dbReference type="Pfam" id="PF20700">
    <property type="entry name" value="Mutator"/>
    <property type="match status" value="2"/>
</dbReference>
<name>A0ABQ9H5U7_9NEOP</name>
<accession>A0ABQ9H5U7</accession>
<organism evidence="2 3">
    <name type="scientific">Dryococelus australis</name>
    <dbReference type="NCBI Taxonomy" id="614101"/>
    <lineage>
        <taxon>Eukaryota</taxon>
        <taxon>Metazoa</taxon>
        <taxon>Ecdysozoa</taxon>
        <taxon>Arthropoda</taxon>
        <taxon>Hexapoda</taxon>
        <taxon>Insecta</taxon>
        <taxon>Pterygota</taxon>
        <taxon>Neoptera</taxon>
        <taxon>Polyneoptera</taxon>
        <taxon>Phasmatodea</taxon>
        <taxon>Verophasmatodea</taxon>
        <taxon>Anareolatae</taxon>
        <taxon>Phasmatidae</taxon>
        <taxon>Eurycanthinae</taxon>
        <taxon>Dryococelus</taxon>
    </lineage>
</organism>
<feature type="domain" description="Mutator-like transposase" evidence="1">
    <location>
        <begin position="1"/>
        <end position="127"/>
    </location>
</feature>
<evidence type="ECO:0000313" key="3">
    <source>
        <dbReference type="Proteomes" id="UP001159363"/>
    </source>
</evidence>
<gene>
    <name evidence="2" type="ORF">PR048_020235</name>
</gene>
<evidence type="ECO:0000313" key="2">
    <source>
        <dbReference type="EMBL" id="KAJ8879627.1"/>
    </source>
</evidence>
<proteinExistence type="predicted"/>
<feature type="domain" description="Mutator-like transposase" evidence="1">
    <location>
        <begin position="128"/>
        <end position="171"/>
    </location>
</feature>
<dbReference type="EMBL" id="JARBHB010000007">
    <property type="protein sequence ID" value="KAJ8879627.1"/>
    <property type="molecule type" value="Genomic_DNA"/>
</dbReference>